<gene>
    <name evidence="2" type="ORF">B9479_002435</name>
</gene>
<feature type="compositionally biased region" description="Acidic residues" evidence="1">
    <location>
        <begin position="168"/>
        <end position="192"/>
    </location>
</feature>
<keyword evidence="3" id="KW-1185">Reference proteome</keyword>
<protein>
    <submittedName>
        <fullName evidence="2">Uncharacterized protein</fullName>
    </submittedName>
</protein>
<sequence>MSTHSQQTWTQEEPHTRPSLEVQVTSFGNVLGLFSDSEIGYEDIKEIPAGTTSCVASSSTYSAETKTLSRETLISSRKFPKRTDWDYDRPAKTAQDMEKAITESLTKDSNAERVASCFTMDKPEEGLKGLELALYSKFMEEDKEKYEGVLFLQVEPDGMRNAMRMMMDEDEDEGDGNDDGGDGNDDGGDGNDDGGMTRDRL</sequence>
<evidence type="ECO:0000256" key="1">
    <source>
        <dbReference type="SAM" id="MobiDB-lite"/>
    </source>
</evidence>
<reference evidence="2 3" key="1">
    <citation type="submission" date="2017-05" db="EMBL/GenBank/DDBJ databases">
        <title>The Genome Sequence of Tsuchiyaea wingfieldii DSM 27421.</title>
        <authorList>
            <person name="Cuomo C."/>
            <person name="Passer A."/>
            <person name="Billmyre B."/>
            <person name="Heitman J."/>
        </authorList>
    </citation>
    <scope>NUCLEOTIDE SEQUENCE [LARGE SCALE GENOMIC DNA]</scope>
    <source>
        <strain evidence="2 3">DSM 27421</strain>
    </source>
</reference>
<organism evidence="2 3">
    <name type="scientific">Cryptococcus floricola</name>
    <dbReference type="NCBI Taxonomy" id="2591691"/>
    <lineage>
        <taxon>Eukaryota</taxon>
        <taxon>Fungi</taxon>
        <taxon>Dikarya</taxon>
        <taxon>Basidiomycota</taxon>
        <taxon>Agaricomycotina</taxon>
        <taxon>Tremellomycetes</taxon>
        <taxon>Tremellales</taxon>
        <taxon>Cryptococcaceae</taxon>
        <taxon>Cryptococcus</taxon>
    </lineage>
</organism>
<evidence type="ECO:0000313" key="3">
    <source>
        <dbReference type="Proteomes" id="UP000322245"/>
    </source>
</evidence>
<dbReference type="AlphaFoldDB" id="A0A5D3AZP9"/>
<evidence type="ECO:0000313" key="2">
    <source>
        <dbReference type="EMBL" id="TYJ56825.1"/>
    </source>
</evidence>
<name>A0A5D3AZP9_9TREE</name>
<comment type="caution">
    <text evidence="2">The sequence shown here is derived from an EMBL/GenBank/DDBJ whole genome shotgun (WGS) entry which is preliminary data.</text>
</comment>
<dbReference type="EMBL" id="NIDF01000019">
    <property type="protein sequence ID" value="TYJ56825.1"/>
    <property type="molecule type" value="Genomic_DNA"/>
</dbReference>
<feature type="region of interest" description="Disordered" evidence="1">
    <location>
        <begin position="163"/>
        <end position="201"/>
    </location>
</feature>
<proteinExistence type="predicted"/>
<accession>A0A5D3AZP9</accession>
<dbReference type="Proteomes" id="UP000322245">
    <property type="component" value="Unassembled WGS sequence"/>
</dbReference>